<feature type="domain" description="CBM6" evidence="7">
    <location>
        <begin position="392"/>
        <end position="513"/>
    </location>
</feature>
<dbReference type="SMART" id="SM00606">
    <property type="entry name" value="CBD_IV"/>
    <property type="match status" value="1"/>
</dbReference>
<evidence type="ECO:0000256" key="4">
    <source>
        <dbReference type="ARBA" id="ARBA00023295"/>
    </source>
</evidence>
<dbReference type="Gene3D" id="2.60.120.200">
    <property type="match status" value="1"/>
</dbReference>
<feature type="region of interest" description="Disordered" evidence="5">
    <location>
        <begin position="309"/>
        <end position="337"/>
    </location>
</feature>
<feature type="domain" description="GH16" evidence="8">
    <location>
        <begin position="20"/>
        <end position="289"/>
    </location>
</feature>
<dbReference type="PROSITE" id="PS51762">
    <property type="entry name" value="GH16_2"/>
    <property type="match status" value="1"/>
</dbReference>
<dbReference type="InterPro" id="IPR036601">
    <property type="entry name" value="CBM10_sf"/>
</dbReference>
<feature type="signal peptide" evidence="6">
    <location>
        <begin position="1"/>
        <end position="29"/>
    </location>
</feature>
<dbReference type="OrthoDB" id="3404894at2"/>
<dbReference type="SUPFAM" id="SSF49899">
    <property type="entry name" value="Concanavalin A-like lectins/glucanases"/>
    <property type="match status" value="1"/>
</dbReference>
<dbReference type="SUPFAM" id="SSF57615">
    <property type="entry name" value="Type X cellulose binding domain, CBDX"/>
    <property type="match status" value="1"/>
</dbReference>
<dbReference type="RefSeq" id="WP_008041332.1">
    <property type="nucleotide sequence ID" value="NZ_CH724149.1"/>
</dbReference>
<evidence type="ECO:0000313" key="10">
    <source>
        <dbReference type="EMBL" id="EAR10825.1"/>
    </source>
</evidence>
<evidence type="ECO:0000256" key="2">
    <source>
        <dbReference type="ARBA" id="ARBA00022729"/>
    </source>
</evidence>
<dbReference type="InterPro" id="IPR005084">
    <property type="entry name" value="CBM6"/>
</dbReference>
<feature type="chain" id="PRO_5002666542" evidence="6">
    <location>
        <begin position="30"/>
        <end position="514"/>
    </location>
</feature>
<sequence length="514" mass="56807">MLATTVGRAFGIASFSMCLLSVSAVTAQAQQRLFDDFHYENVNQLSSNGWQVRTWQGGPGLSNGQWSADNVRFVTDAQGETSMRLSAGTNISGTNIQNNQALRGQSVQAEVARSEQEYKNGTWAARMYFNDAPSAGPDGDTVIQTFFGLTDYIELTEPYSEIDFEYLPNGGWWSGSDEPAMWSGTYRIVDWSDPANHGVTKTVGSLQGWHTLVMNVTDGHISFYIDGEFQTEFSGDVAPDYPMYLMFQIWFSNDCFDAACQRRGYLNREDSREYWEDVDWVYFEKDAQLSTDDVEQTVSCFRQNGTSFVDTESSESNGCPVPDSDDDDNGSEPPTTGDVCNWWGTRYPICTHVESGWGWQNNTDCVGRLTCETLPDPYGVEDGQDNPDTFELRIEAEAYQSMSGVQLEATTDTGGGQNVGWVDTGDWMAYPTIDIPQAGTYELTLRVASTNGGTLVLDRDAGASVLATVEVPATGGWQSWQTVTTTVELEQGPVTLGVYAAQGGWNLNWIELIR</sequence>
<dbReference type="InterPro" id="IPR008979">
    <property type="entry name" value="Galactose-bd-like_sf"/>
</dbReference>
<keyword evidence="2 6" id="KW-0732">Signal</keyword>
<dbReference type="EMBL" id="AAOE01000002">
    <property type="protein sequence ID" value="EAR10825.1"/>
    <property type="molecule type" value="Genomic_DNA"/>
</dbReference>
<dbReference type="SMART" id="SM01064">
    <property type="entry name" value="CBM_10"/>
    <property type="match status" value="1"/>
</dbReference>
<dbReference type="InterPro" id="IPR000757">
    <property type="entry name" value="Beta-glucanase-like"/>
</dbReference>
<dbReference type="InterPro" id="IPR006584">
    <property type="entry name" value="Cellulose-bd_IV"/>
</dbReference>
<dbReference type="SUPFAM" id="SSF49785">
    <property type="entry name" value="Galactose-binding domain-like"/>
    <property type="match status" value="1"/>
</dbReference>
<dbReference type="CDD" id="cd04080">
    <property type="entry name" value="CBM6_cellulase-like"/>
    <property type="match status" value="1"/>
</dbReference>
<dbReference type="AlphaFoldDB" id="A4BA69"/>
<name>A4BA69_9GAMM</name>
<dbReference type="GO" id="GO:0004553">
    <property type="term" value="F:hydrolase activity, hydrolyzing O-glycosyl compounds"/>
    <property type="evidence" value="ECO:0007669"/>
    <property type="project" value="InterPro"/>
</dbReference>
<dbReference type="PROSITE" id="PS51175">
    <property type="entry name" value="CBM6"/>
    <property type="match status" value="1"/>
</dbReference>
<dbReference type="PROSITE" id="PS51763">
    <property type="entry name" value="CBM10"/>
    <property type="match status" value="1"/>
</dbReference>
<evidence type="ECO:0000256" key="5">
    <source>
        <dbReference type="SAM" id="MobiDB-lite"/>
    </source>
</evidence>
<evidence type="ECO:0000259" key="7">
    <source>
        <dbReference type="PROSITE" id="PS51175"/>
    </source>
</evidence>
<gene>
    <name evidence="10" type="ORF">MED297_09956</name>
</gene>
<evidence type="ECO:0000256" key="1">
    <source>
        <dbReference type="ARBA" id="ARBA00006865"/>
    </source>
</evidence>
<dbReference type="InterPro" id="IPR002883">
    <property type="entry name" value="CBM10/Dockerin_dom"/>
</dbReference>
<dbReference type="STRING" id="314283.MED297_09956"/>
<dbReference type="Gene3D" id="2.30.32.30">
    <property type="entry name" value="CBM10"/>
    <property type="match status" value="1"/>
</dbReference>
<dbReference type="GO" id="GO:0030248">
    <property type="term" value="F:cellulose binding"/>
    <property type="evidence" value="ECO:0007669"/>
    <property type="project" value="InterPro"/>
</dbReference>
<evidence type="ECO:0000259" key="8">
    <source>
        <dbReference type="PROSITE" id="PS51762"/>
    </source>
</evidence>
<dbReference type="GO" id="GO:0005975">
    <property type="term" value="P:carbohydrate metabolic process"/>
    <property type="evidence" value="ECO:0007669"/>
    <property type="project" value="InterPro"/>
</dbReference>
<dbReference type="HOGENOM" id="CLU_529835_0_0_6"/>
<feature type="domain" description="CBM10" evidence="9">
    <location>
        <begin position="339"/>
        <end position="368"/>
    </location>
</feature>
<dbReference type="Proteomes" id="UP000005953">
    <property type="component" value="Unassembled WGS sequence"/>
</dbReference>
<comment type="similarity">
    <text evidence="1">Belongs to the glycosyl hydrolase 16 family.</text>
</comment>
<reference evidence="10 11" key="1">
    <citation type="submission" date="2006-02" db="EMBL/GenBank/DDBJ databases">
        <authorList>
            <person name="Pinhassi J."/>
            <person name="Pedros-Alio C."/>
            <person name="Ferriera S."/>
            <person name="Johnson J."/>
            <person name="Kravitz S."/>
            <person name="Halpern A."/>
            <person name="Remington K."/>
            <person name="Beeson K."/>
            <person name="Tran B."/>
            <person name="Rogers Y.-H."/>
            <person name="Friedman R."/>
            <person name="Venter J.C."/>
        </authorList>
    </citation>
    <scope>NUCLEOTIDE SEQUENCE [LARGE SCALE GENOMIC DNA]</scope>
    <source>
        <strain evidence="10 11">MED297</strain>
    </source>
</reference>
<dbReference type="Pfam" id="PF03422">
    <property type="entry name" value="CBM_6"/>
    <property type="match status" value="1"/>
</dbReference>
<keyword evidence="4" id="KW-0326">Glycosidase</keyword>
<dbReference type="InterPro" id="IPR009031">
    <property type="entry name" value="CBM10"/>
</dbReference>
<comment type="caution">
    <text evidence="10">The sequence shown here is derived from an EMBL/GenBank/DDBJ whole genome shotgun (WGS) entry which is preliminary data.</text>
</comment>
<protein>
    <submittedName>
        <fullName evidence="10">Putative hydrolase (Putative secreted protein)</fullName>
    </submittedName>
</protein>
<dbReference type="InterPro" id="IPR013320">
    <property type="entry name" value="ConA-like_dom_sf"/>
</dbReference>
<dbReference type="Gene3D" id="2.60.120.260">
    <property type="entry name" value="Galactose-binding domain-like"/>
    <property type="match status" value="1"/>
</dbReference>
<evidence type="ECO:0000256" key="6">
    <source>
        <dbReference type="SAM" id="SignalP"/>
    </source>
</evidence>
<accession>A4BA69</accession>
<evidence type="ECO:0000313" key="11">
    <source>
        <dbReference type="Proteomes" id="UP000005953"/>
    </source>
</evidence>
<evidence type="ECO:0000259" key="9">
    <source>
        <dbReference type="PROSITE" id="PS51763"/>
    </source>
</evidence>
<proteinExistence type="inferred from homology"/>
<dbReference type="CDD" id="cd00413">
    <property type="entry name" value="Glyco_hydrolase_16"/>
    <property type="match status" value="1"/>
</dbReference>
<keyword evidence="3 10" id="KW-0378">Hydrolase</keyword>
<keyword evidence="11" id="KW-1185">Reference proteome</keyword>
<evidence type="ECO:0000256" key="3">
    <source>
        <dbReference type="ARBA" id="ARBA00022801"/>
    </source>
</evidence>
<organism evidence="10 11">
    <name type="scientific">Reinekea blandensis MED297</name>
    <dbReference type="NCBI Taxonomy" id="314283"/>
    <lineage>
        <taxon>Bacteria</taxon>
        <taxon>Pseudomonadati</taxon>
        <taxon>Pseudomonadota</taxon>
        <taxon>Gammaproteobacteria</taxon>
        <taxon>Oceanospirillales</taxon>
        <taxon>Saccharospirillaceae</taxon>
        <taxon>Reinekea</taxon>
    </lineage>
</organism>